<accession>A0A7G9L174</accession>
<evidence type="ECO:0000313" key="2">
    <source>
        <dbReference type="EMBL" id="QNM82373.1"/>
    </source>
</evidence>
<dbReference type="EMBL" id="CP060697">
    <property type="protein sequence ID" value="QNM82373.1"/>
    <property type="molecule type" value="Genomic_DNA"/>
</dbReference>
<keyword evidence="3" id="KW-1185">Reference proteome</keyword>
<dbReference type="Gene3D" id="2.60.120.620">
    <property type="entry name" value="q2cbj1_9rhob like domain"/>
    <property type="match status" value="1"/>
</dbReference>
<dbReference type="RefSeq" id="WP_187479328.1">
    <property type="nucleotide sequence ID" value="NZ_CP060697.1"/>
</dbReference>
<dbReference type="KEGG" id="ssau:H8M03_10175"/>
<reference evidence="2 3" key="1">
    <citation type="submission" date="2020-08" db="EMBL/GenBank/DDBJ databases">
        <title>Sphingomonas sp. sand1-3 16S ribosomal RNA gene Genome sequencing and assembly.</title>
        <authorList>
            <person name="Kang M."/>
        </authorList>
    </citation>
    <scope>NUCLEOTIDE SEQUENCE [LARGE SCALE GENOMIC DNA]</scope>
    <source>
        <strain evidence="3">sand1-3</strain>
    </source>
</reference>
<sequence length="497" mass="52620">MSGAAGHQQRDPDALEDMARAALASGTEEQALEALAPAAQASGSSRLWQWTGLLQRAIDDHGAALRSFEQAAALDPNDAGIAHGRARVALEAGVPATDLFLQALRLSPGAPDILLGFAAARLADGDGEAAVRDLERMLAAQPLWLAGHQQLAQLRAMLGRKADYAASLDAALAAQPAAQPLWVTLFDLAIKSDDFARLDVAVKRAGAAGVPEALTLPYAAIAASEGGETAQADALFARIPMGPSDPLGLWRVRHLLRTGRADQALAAIDAGLASPAASGFWPYASIAWRLTNDPRADWLEGDARLVRTADLPFALGELAALAARLRSLHVAKAEYLDQSVRGGTQTDGPLFSRIDPEIRTLRAKVVAAVETYVAALPAPDPAHPLLGRRRERPIRFSGSWSVRLRASGRHVSHVHPQGWISSAFYVALPPGLGGEGKAGWLTLGAPPDEVGVQLPPTRAIEPVAGRLALFPSWMWHGTVPFEDGERLTVAFDVRPPT</sequence>
<protein>
    <submittedName>
        <fullName evidence="2">Uncharacterized protein</fullName>
    </submittedName>
</protein>
<dbReference type="Pfam" id="PF13759">
    <property type="entry name" value="2OG-FeII_Oxy_5"/>
    <property type="match status" value="1"/>
</dbReference>
<dbReference type="PROSITE" id="PS50005">
    <property type="entry name" value="TPR"/>
    <property type="match status" value="1"/>
</dbReference>
<organism evidence="2 3">
    <name type="scientific">Sphingomonas sabuli</name>
    <dbReference type="NCBI Taxonomy" id="2764186"/>
    <lineage>
        <taxon>Bacteria</taxon>
        <taxon>Pseudomonadati</taxon>
        <taxon>Pseudomonadota</taxon>
        <taxon>Alphaproteobacteria</taxon>
        <taxon>Sphingomonadales</taxon>
        <taxon>Sphingomonadaceae</taxon>
        <taxon>Sphingomonas</taxon>
    </lineage>
</organism>
<keyword evidence="1" id="KW-0802">TPR repeat</keyword>
<dbReference type="InterPro" id="IPR012668">
    <property type="entry name" value="CHP02466"/>
</dbReference>
<feature type="repeat" description="TPR" evidence="1">
    <location>
        <begin position="45"/>
        <end position="78"/>
    </location>
</feature>
<evidence type="ECO:0000256" key="1">
    <source>
        <dbReference type="PROSITE-ProRule" id="PRU00339"/>
    </source>
</evidence>
<dbReference type="Proteomes" id="UP000515861">
    <property type="component" value="Chromosome"/>
</dbReference>
<proteinExistence type="predicted"/>
<dbReference type="SUPFAM" id="SSF48452">
    <property type="entry name" value="TPR-like"/>
    <property type="match status" value="1"/>
</dbReference>
<name>A0A7G9L174_9SPHN</name>
<evidence type="ECO:0000313" key="3">
    <source>
        <dbReference type="Proteomes" id="UP000515861"/>
    </source>
</evidence>
<dbReference type="Gene3D" id="1.25.40.10">
    <property type="entry name" value="Tetratricopeptide repeat domain"/>
    <property type="match status" value="2"/>
</dbReference>
<gene>
    <name evidence="2" type="ORF">H8M03_10175</name>
</gene>
<dbReference type="AlphaFoldDB" id="A0A7G9L174"/>
<dbReference type="InterPro" id="IPR011990">
    <property type="entry name" value="TPR-like_helical_dom_sf"/>
</dbReference>
<dbReference type="InterPro" id="IPR019734">
    <property type="entry name" value="TPR_rpt"/>
</dbReference>